<name>A0ABD3EAA1_9LAMI</name>
<accession>A0ABD3EAA1</accession>
<dbReference type="AlphaFoldDB" id="A0ABD3EAA1"/>
<evidence type="ECO:0000313" key="1">
    <source>
        <dbReference type="EMBL" id="KAL3651368.1"/>
    </source>
</evidence>
<keyword evidence="2" id="KW-1185">Reference proteome</keyword>
<reference evidence="2" key="1">
    <citation type="journal article" date="2024" name="IScience">
        <title>Strigolactones Initiate the Formation of Haustorium-like Structures in Castilleja.</title>
        <authorList>
            <person name="Buerger M."/>
            <person name="Peterson D."/>
            <person name="Chory J."/>
        </authorList>
    </citation>
    <scope>NUCLEOTIDE SEQUENCE [LARGE SCALE GENOMIC DNA]</scope>
</reference>
<evidence type="ECO:0000313" key="2">
    <source>
        <dbReference type="Proteomes" id="UP001632038"/>
    </source>
</evidence>
<protein>
    <submittedName>
        <fullName evidence="1">Uncharacterized protein</fullName>
    </submittedName>
</protein>
<dbReference type="Proteomes" id="UP001632038">
    <property type="component" value="Unassembled WGS sequence"/>
</dbReference>
<sequence>MAENQEIDNLIDGIHHLLPPETVDLIASRLPLDLICRHLPNCSNVIVERERELNLFSLVIGRADADQDCN</sequence>
<comment type="caution">
    <text evidence="1">The sequence shown here is derived from an EMBL/GenBank/DDBJ whole genome shotgun (WGS) entry which is preliminary data.</text>
</comment>
<gene>
    <name evidence="1" type="ORF">CASFOL_004370</name>
</gene>
<dbReference type="EMBL" id="JAVIJP010000006">
    <property type="protein sequence ID" value="KAL3651368.1"/>
    <property type="molecule type" value="Genomic_DNA"/>
</dbReference>
<organism evidence="1 2">
    <name type="scientific">Castilleja foliolosa</name>
    <dbReference type="NCBI Taxonomy" id="1961234"/>
    <lineage>
        <taxon>Eukaryota</taxon>
        <taxon>Viridiplantae</taxon>
        <taxon>Streptophyta</taxon>
        <taxon>Embryophyta</taxon>
        <taxon>Tracheophyta</taxon>
        <taxon>Spermatophyta</taxon>
        <taxon>Magnoliopsida</taxon>
        <taxon>eudicotyledons</taxon>
        <taxon>Gunneridae</taxon>
        <taxon>Pentapetalae</taxon>
        <taxon>asterids</taxon>
        <taxon>lamiids</taxon>
        <taxon>Lamiales</taxon>
        <taxon>Orobanchaceae</taxon>
        <taxon>Pedicularideae</taxon>
        <taxon>Castillejinae</taxon>
        <taxon>Castilleja</taxon>
    </lineage>
</organism>
<proteinExistence type="predicted"/>